<reference evidence="2" key="1">
    <citation type="submission" date="2022-03" db="EMBL/GenBank/DDBJ databases">
        <title>Genome Identification and Characterization of new species Bdellovibrio reynosense LBG001 sp. nov. from a Mexico soil sample.</title>
        <authorList>
            <person name="Camilli A."/>
            <person name="Ajao Y."/>
            <person name="Guo X."/>
        </authorList>
    </citation>
    <scope>NUCLEOTIDE SEQUENCE</scope>
    <source>
        <strain evidence="2">LBG001</strain>
    </source>
</reference>
<feature type="signal peptide" evidence="1">
    <location>
        <begin position="1"/>
        <end position="20"/>
    </location>
</feature>
<proteinExistence type="predicted"/>
<evidence type="ECO:0000313" key="3">
    <source>
        <dbReference type="Proteomes" id="UP000830116"/>
    </source>
</evidence>
<accession>A0ABY4C5J6</accession>
<protein>
    <recommendedName>
        <fullName evidence="4">TIGR03790 family protein</fullName>
    </recommendedName>
</protein>
<organism evidence="2 3">
    <name type="scientific">Bdellovibrio reynosensis</name>
    <dbReference type="NCBI Taxonomy" id="2835041"/>
    <lineage>
        <taxon>Bacteria</taxon>
        <taxon>Pseudomonadati</taxon>
        <taxon>Bdellovibrionota</taxon>
        <taxon>Bdellovibrionia</taxon>
        <taxon>Bdellovibrionales</taxon>
        <taxon>Pseudobdellovibrionaceae</taxon>
        <taxon>Bdellovibrio</taxon>
    </lineage>
</organism>
<dbReference type="EMBL" id="CP093442">
    <property type="protein sequence ID" value="UOF00009.1"/>
    <property type="molecule type" value="Genomic_DNA"/>
</dbReference>
<evidence type="ECO:0008006" key="4">
    <source>
        <dbReference type="Google" id="ProtNLM"/>
    </source>
</evidence>
<dbReference type="SUPFAM" id="SSF52743">
    <property type="entry name" value="Subtilisin-like"/>
    <property type="match status" value="1"/>
</dbReference>
<sequence length="362" mass="40254">MKKLLSAVLFLSFISLGSFASALPNRHPYDYLKGELGFTQFYGSHNSGRRMKIAILDRTQRGSDLSQLIFSFMTDDSRSPQWEPSFHFYEVRDHQSLRVAIQEILKSKIDLVLLPQLWNNNGYFDHNAVADDLNRLTRQGIILVNALPGCHSYNSIYHANALTVASAQIPACAGYNPDVVINIPAYAADNSVAAAIATAGFALLKSNEPRMTRIDLLHAVTDLSQGLSLHQLGFGYTGPGCFFDIYLNPMPYSIGEAVMRGGVPVQTTAGIRVMMPFDPLQICQGLQRQFPNDMIVAMPNGGYGIFPRFGYIPPGAIELFQRPLEAGLCRDNGRRQNYFRIKPCDFDDDDEEVPPPTPQSVR</sequence>
<name>A0ABY4C5J6_9BACT</name>
<keyword evidence="1" id="KW-0732">Signal</keyword>
<dbReference type="Proteomes" id="UP000830116">
    <property type="component" value="Chromosome"/>
</dbReference>
<evidence type="ECO:0000256" key="1">
    <source>
        <dbReference type="SAM" id="SignalP"/>
    </source>
</evidence>
<dbReference type="RefSeq" id="WP_243535560.1">
    <property type="nucleotide sequence ID" value="NZ_CP093442.1"/>
</dbReference>
<evidence type="ECO:0000313" key="2">
    <source>
        <dbReference type="EMBL" id="UOF00009.1"/>
    </source>
</evidence>
<keyword evidence="3" id="KW-1185">Reference proteome</keyword>
<feature type="chain" id="PRO_5047508399" description="TIGR03790 family protein" evidence="1">
    <location>
        <begin position="21"/>
        <end position="362"/>
    </location>
</feature>
<gene>
    <name evidence="2" type="ORF">MNR06_09880</name>
</gene>
<dbReference type="InterPro" id="IPR036852">
    <property type="entry name" value="Peptidase_S8/S53_dom_sf"/>
</dbReference>